<keyword evidence="8 10" id="KW-0460">Magnesium</keyword>
<dbReference type="InterPro" id="IPR018022">
    <property type="entry name" value="IPT"/>
</dbReference>
<evidence type="ECO:0000313" key="15">
    <source>
        <dbReference type="Proteomes" id="UP000176951"/>
    </source>
</evidence>
<evidence type="ECO:0000256" key="11">
    <source>
        <dbReference type="RuleBase" id="RU003783"/>
    </source>
</evidence>
<protein>
    <recommendedName>
        <fullName evidence="10">tRNA dimethylallyltransferase</fullName>
        <ecNumber evidence="10">2.5.1.75</ecNumber>
    </recommendedName>
    <alternativeName>
        <fullName evidence="10">Dimethylallyl diphosphate:tRNA dimethylallyltransferase</fullName>
        <shortName evidence="10">DMAPP:tRNA dimethylallyltransferase</shortName>
        <shortName evidence="10">DMATase</shortName>
    </alternativeName>
    <alternativeName>
        <fullName evidence="10">Isopentenyl-diphosphate:tRNA isopentenyltransferase</fullName>
        <shortName evidence="10">IPP transferase</shortName>
        <shortName evidence="10">IPPT</shortName>
        <shortName evidence="10">IPTase</shortName>
    </alternativeName>
</protein>
<dbReference type="Proteomes" id="UP000176951">
    <property type="component" value="Unassembled WGS sequence"/>
</dbReference>
<dbReference type="HAMAP" id="MF_00185">
    <property type="entry name" value="IPP_trans"/>
    <property type="match status" value="1"/>
</dbReference>
<keyword evidence="6 10" id="KW-0547">Nucleotide-binding</keyword>
<evidence type="ECO:0000256" key="13">
    <source>
        <dbReference type="RuleBase" id="RU003785"/>
    </source>
</evidence>
<dbReference type="NCBIfam" id="TIGR00174">
    <property type="entry name" value="miaA"/>
    <property type="match status" value="1"/>
</dbReference>
<gene>
    <name evidence="10" type="primary">miaA</name>
    <name evidence="14" type="ORF">A3A97_01590</name>
</gene>
<comment type="caution">
    <text evidence="10">Lacks conserved residue(s) required for the propagation of feature annotation.</text>
</comment>
<dbReference type="PANTHER" id="PTHR11088:SF60">
    <property type="entry name" value="TRNA DIMETHYLALLYLTRANSFERASE"/>
    <property type="match status" value="1"/>
</dbReference>
<dbReference type="Gene3D" id="1.10.20.140">
    <property type="match status" value="1"/>
</dbReference>
<evidence type="ECO:0000256" key="4">
    <source>
        <dbReference type="ARBA" id="ARBA00022679"/>
    </source>
</evidence>
<evidence type="ECO:0000256" key="6">
    <source>
        <dbReference type="ARBA" id="ARBA00022741"/>
    </source>
</evidence>
<evidence type="ECO:0000256" key="10">
    <source>
        <dbReference type="HAMAP-Rule" id="MF_00185"/>
    </source>
</evidence>
<comment type="cofactor">
    <cofactor evidence="1 10">
        <name>Mg(2+)</name>
        <dbReference type="ChEBI" id="CHEBI:18420"/>
    </cofactor>
</comment>
<evidence type="ECO:0000256" key="2">
    <source>
        <dbReference type="ARBA" id="ARBA00003213"/>
    </source>
</evidence>
<dbReference type="GO" id="GO:0005524">
    <property type="term" value="F:ATP binding"/>
    <property type="evidence" value="ECO:0007669"/>
    <property type="project" value="UniProtKB-UniRule"/>
</dbReference>
<dbReference type="Gene3D" id="3.40.50.300">
    <property type="entry name" value="P-loop containing nucleotide triphosphate hydrolases"/>
    <property type="match status" value="1"/>
</dbReference>
<dbReference type="AlphaFoldDB" id="A0A1G2PQY8"/>
<dbReference type="GO" id="GO:0052381">
    <property type="term" value="F:tRNA dimethylallyltransferase activity"/>
    <property type="evidence" value="ECO:0007669"/>
    <property type="project" value="UniProtKB-UniRule"/>
</dbReference>
<name>A0A1G2PQY8_9BACT</name>
<sequence length="344" mass="39706">MDKSKIICIVGPTASGKTALAIRLAKKFKGEIISADSRQVYRGMDIGTDKPFDSFDFAQDRPAQGKPKKIEDTIIIRGIPHHLIDIVEPNEEFTLGHWLELAKKAITEIEQRNHIPIIAGGTGLYISALLYGFEIPVVPPNPKLRKKLEAEIKKYGTKRLAKKILLKDPQAAIFLDTKNPRRLIRAWEVMEATGKKFSQIRKRSTQPKYNTLIVGLTLPKNDIERKIALRLKKQFKKGLKKEVLILSKKYNWNLPSMNTLGYSQWKSRSHNNSLNDKDVFKAILKDTIRYSKRQMTWFNKMNQIVWLDTANKKPRTRVNSVRGRRLENQAVKYVRKFLKMKNSK</sequence>
<feature type="region of interest" description="Interaction with substrate tRNA" evidence="10">
    <location>
        <begin position="36"/>
        <end position="39"/>
    </location>
</feature>
<evidence type="ECO:0000256" key="8">
    <source>
        <dbReference type="ARBA" id="ARBA00022842"/>
    </source>
</evidence>
<comment type="caution">
    <text evidence="14">The sequence shown here is derived from an EMBL/GenBank/DDBJ whole genome shotgun (WGS) entry which is preliminary data.</text>
</comment>
<accession>A0A1G2PQY8</accession>
<comment type="similarity">
    <text evidence="3 10 13">Belongs to the IPP transferase family.</text>
</comment>
<reference evidence="14 15" key="1">
    <citation type="journal article" date="2016" name="Nat. Commun.">
        <title>Thousands of microbial genomes shed light on interconnected biogeochemical processes in an aquifer system.</title>
        <authorList>
            <person name="Anantharaman K."/>
            <person name="Brown C.T."/>
            <person name="Hug L.A."/>
            <person name="Sharon I."/>
            <person name="Castelle C.J."/>
            <person name="Probst A.J."/>
            <person name="Thomas B.C."/>
            <person name="Singh A."/>
            <person name="Wilkins M.J."/>
            <person name="Karaoz U."/>
            <person name="Brodie E.L."/>
            <person name="Williams K.H."/>
            <person name="Hubbard S.S."/>
            <person name="Banfield J.F."/>
        </authorList>
    </citation>
    <scope>NUCLEOTIDE SEQUENCE [LARGE SCALE GENOMIC DNA]</scope>
</reference>
<feature type="site" description="Interaction with substrate tRNA" evidence="10">
    <location>
        <position position="122"/>
    </location>
</feature>
<evidence type="ECO:0000256" key="7">
    <source>
        <dbReference type="ARBA" id="ARBA00022840"/>
    </source>
</evidence>
<feature type="binding site" evidence="10">
    <location>
        <begin position="11"/>
        <end position="18"/>
    </location>
    <ligand>
        <name>ATP</name>
        <dbReference type="ChEBI" id="CHEBI:30616"/>
    </ligand>
</feature>
<comment type="catalytic activity">
    <reaction evidence="9 10 11">
        <text>adenosine(37) in tRNA + dimethylallyl diphosphate = N(6)-dimethylallyladenosine(37) in tRNA + diphosphate</text>
        <dbReference type="Rhea" id="RHEA:26482"/>
        <dbReference type="Rhea" id="RHEA-COMP:10162"/>
        <dbReference type="Rhea" id="RHEA-COMP:10375"/>
        <dbReference type="ChEBI" id="CHEBI:33019"/>
        <dbReference type="ChEBI" id="CHEBI:57623"/>
        <dbReference type="ChEBI" id="CHEBI:74411"/>
        <dbReference type="ChEBI" id="CHEBI:74415"/>
        <dbReference type="EC" id="2.5.1.75"/>
    </reaction>
</comment>
<comment type="subunit">
    <text evidence="10">Monomer.</text>
</comment>
<evidence type="ECO:0000256" key="3">
    <source>
        <dbReference type="ARBA" id="ARBA00005842"/>
    </source>
</evidence>
<evidence type="ECO:0000313" key="14">
    <source>
        <dbReference type="EMBL" id="OHA50766.1"/>
    </source>
</evidence>
<feature type="site" description="Interaction with substrate tRNA" evidence="10">
    <location>
        <position position="145"/>
    </location>
</feature>
<evidence type="ECO:0000256" key="9">
    <source>
        <dbReference type="ARBA" id="ARBA00049563"/>
    </source>
</evidence>
<comment type="function">
    <text evidence="2 10 12">Catalyzes the transfer of a dimethylallyl group onto the adenine at position 37 in tRNAs that read codons beginning with uridine, leading to the formation of N6-(dimethylallyl)adenosine (i(6)A).</text>
</comment>
<dbReference type="EC" id="2.5.1.75" evidence="10"/>
<dbReference type="GO" id="GO:0006400">
    <property type="term" value="P:tRNA modification"/>
    <property type="evidence" value="ECO:0007669"/>
    <property type="project" value="TreeGrafter"/>
</dbReference>
<keyword evidence="5 10" id="KW-0819">tRNA processing</keyword>
<dbReference type="PANTHER" id="PTHR11088">
    <property type="entry name" value="TRNA DIMETHYLALLYLTRANSFERASE"/>
    <property type="match status" value="1"/>
</dbReference>
<organism evidence="14 15">
    <name type="scientific">Candidatus Terrybacteria bacterium RIFCSPLOWO2_01_FULL_40_23</name>
    <dbReference type="NCBI Taxonomy" id="1802366"/>
    <lineage>
        <taxon>Bacteria</taxon>
        <taxon>Candidatus Terryibacteriota</taxon>
    </lineage>
</organism>
<dbReference type="SUPFAM" id="SSF52540">
    <property type="entry name" value="P-loop containing nucleoside triphosphate hydrolases"/>
    <property type="match status" value="2"/>
</dbReference>
<dbReference type="EMBL" id="MHSW01000029">
    <property type="protein sequence ID" value="OHA50766.1"/>
    <property type="molecule type" value="Genomic_DNA"/>
</dbReference>
<dbReference type="Pfam" id="PF01715">
    <property type="entry name" value="IPPT"/>
    <property type="match status" value="1"/>
</dbReference>
<evidence type="ECO:0000256" key="1">
    <source>
        <dbReference type="ARBA" id="ARBA00001946"/>
    </source>
</evidence>
<feature type="binding site" evidence="10">
    <location>
        <begin position="13"/>
        <end position="18"/>
    </location>
    <ligand>
        <name>substrate</name>
    </ligand>
</feature>
<evidence type="ECO:0000256" key="12">
    <source>
        <dbReference type="RuleBase" id="RU003784"/>
    </source>
</evidence>
<dbReference type="InterPro" id="IPR027417">
    <property type="entry name" value="P-loop_NTPase"/>
</dbReference>
<proteinExistence type="inferred from homology"/>
<evidence type="ECO:0000256" key="5">
    <source>
        <dbReference type="ARBA" id="ARBA00022694"/>
    </source>
</evidence>
<dbReference type="InterPro" id="IPR039657">
    <property type="entry name" value="Dimethylallyltransferase"/>
</dbReference>
<keyword evidence="7 10" id="KW-0067">ATP-binding</keyword>
<keyword evidence="4 10" id="KW-0808">Transferase</keyword>